<dbReference type="Proteomes" id="UP000011086">
    <property type="component" value="Unassembled WGS sequence"/>
</dbReference>
<sequence>MVVQVSCPANAGTHSHAPSAEQPQIPTRPKVHSMRYHTKNVYVGTTTMPSAFSVRPAAGTSDADETSDYIVELFYHSNRACSLYRTEDDFRVLVSGILSNNVVPNMPSLSSPPRVQDLEAALALSIRADRTGCAVEYFLRRRMEDCGGS</sequence>
<proteinExistence type="predicted"/>
<evidence type="ECO:0000313" key="2">
    <source>
        <dbReference type="EMBL" id="ELQ33255.1"/>
    </source>
</evidence>
<gene>
    <name evidence="2" type="ORF">OOU_Y34scaffold00979g38</name>
</gene>
<dbReference type="EMBL" id="JH793848">
    <property type="protein sequence ID" value="ELQ33255.1"/>
    <property type="molecule type" value="Genomic_DNA"/>
</dbReference>
<accession>A0AA97NN75</accession>
<name>A0AA97NN75_PYRO3</name>
<feature type="region of interest" description="Disordered" evidence="1">
    <location>
        <begin position="1"/>
        <end position="27"/>
    </location>
</feature>
<reference evidence="2" key="1">
    <citation type="journal article" date="2012" name="PLoS Genet.">
        <title>Comparative analysis of the genomes of two field isolates of the rice blast fungus Magnaporthe oryzae.</title>
        <authorList>
            <person name="Xue M."/>
            <person name="Yang J."/>
            <person name="Li Z."/>
            <person name="Hu S."/>
            <person name="Yao N."/>
            <person name="Dean R.A."/>
            <person name="Zhao W."/>
            <person name="Shen M."/>
            <person name="Zhang H."/>
            <person name="Li C."/>
            <person name="Liu L."/>
            <person name="Cao L."/>
            <person name="Xu X."/>
            <person name="Xing Y."/>
            <person name="Hsiang T."/>
            <person name="Zhang Z."/>
            <person name="Xu J.R."/>
            <person name="Peng Y.L."/>
        </authorList>
    </citation>
    <scope>NUCLEOTIDE SEQUENCE</scope>
    <source>
        <strain evidence="2">Y34</strain>
    </source>
</reference>
<dbReference type="AlphaFoldDB" id="A0AA97NN75"/>
<organism evidence="2">
    <name type="scientific">Pyricularia oryzae (strain Y34)</name>
    <name type="common">Rice blast fungus</name>
    <name type="synonym">Magnaporthe oryzae</name>
    <dbReference type="NCBI Taxonomy" id="1143189"/>
    <lineage>
        <taxon>Eukaryota</taxon>
        <taxon>Fungi</taxon>
        <taxon>Dikarya</taxon>
        <taxon>Ascomycota</taxon>
        <taxon>Pezizomycotina</taxon>
        <taxon>Sordariomycetes</taxon>
        <taxon>Sordariomycetidae</taxon>
        <taxon>Magnaporthales</taxon>
        <taxon>Pyriculariaceae</taxon>
        <taxon>Pyricularia</taxon>
    </lineage>
</organism>
<evidence type="ECO:0000256" key="1">
    <source>
        <dbReference type="SAM" id="MobiDB-lite"/>
    </source>
</evidence>
<protein>
    <submittedName>
        <fullName evidence="2">Uncharacterized protein</fullName>
    </submittedName>
</protein>